<dbReference type="InterPro" id="IPR000719">
    <property type="entry name" value="Prot_kinase_dom"/>
</dbReference>
<comment type="caution">
    <text evidence="2">The sequence shown here is derived from an EMBL/GenBank/DDBJ whole genome shotgun (WGS) entry which is preliminary data.</text>
</comment>
<dbReference type="GeneID" id="87845128"/>
<dbReference type="PROSITE" id="PS50011">
    <property type="entry name" value="PROTEIN_KINASE_DOM"/>
    <property type="match status" value="1"/>
</dbReference>
<dbReference type="InterPro" id="IPR011009">
    <property type="entry name" value="Kinase-like_dom_sf"/>
</dbReference>
<dbReference type="GO" id="GO:0005524">
    <property type="term" value="F:ATP binding"/>
    <property type="evidence" value="ECO:0007669"/>
    <property type="project" value="InterPro"/>
</dbReference>
<dbReference type="EMBL" id="JAUEPN010000006">
    <property type="protein sequence ID" value="KAK3293558.1"/>
    <property type="molecule type" value="Genomic_DNA"/>
</dbReference>
<dbReference type="AlphaFoldDB" id="A0AAE0HBK9"/>
<evidence type="ECO:0000313" key="2">
    <source>
        <dbReference type="EMBL" id="KAK3293558.1"/>
    </source>
</evidence>
<dbReference type="Gene3D" id="1.10.510.10">
    <property type="entry name" value="Transferase(Phosphotransferase) domain 1"/>
    <property type="match status" value="1"/>
</dbReference>
<dbReference type="PANTHER" id="PTHR44329">
    <property type="entry name" value="SERINE/THREONINE-PROTEIN KINASE TNNI3K-RELATED"/>
    <property type="match status" value="1"/>
</dbReference>
<sequence>MSSAAVRRLDITRYLEQLLSVWSSSVPYFEEIYRALPFGSRIMVDNLPTDLSKAKVRFLSNSGWEDTLAPLEHLSGLWELPSESWPTAVPIGGLRHVRHLNGNVSVIRLPREHGRVHFIFKTNLSDPDTIYHELRLLLTMPPHQHVIGKPRYIVTTSRDVDLESPPPVRVLGFILEYYESGTMAAALERAPDLPLQTKLRWATQVVRAMSDVRDGPAGFYSDLNPDNLLISPDGLDVMLIDFEQGGNWDTFLAPEVCYAGNQDGEVDRNAAPSTPAQRFRGVWQSLSRERQEKAMVFAIGKLLWCMFEGVSHTRNSTDERYETETPIEFPNFAGTPHGLRGLIRQCTAGAPEWRAVGTAAVGIIRTRMEFVVARDERAELGDGCTPREAMDAAKTLWTRRVGEMQEYMEARCRWLADMPVAGDDLLLGFPSRPSLSQVLESLTRVVN</sequence>
<dbReference type="Proteomes" id="UP001278766">
    <property type="component" value="Unassembled WGS sequence"/>
</dbReference>
<organism evidence="2 3">
    <name type="scientific">Chaetomium fimeti</name>
    <dbReference type="NCBI Taxonomy" id="1854472"/>
    <lineage>
        <taxon>Eukaryota</taxon>
        <taxon>Fungi</taxon>
        <taxon>Dikarya</taxon>
        <taxon>Ascomycota</taxon>
        <taxon>Pezizomycotina</taxon>
        <taxon>Sordariomycetes</taxon>
        <taxon>Sordariomycetidae</taxon>
        <taxon>Sordariales</taxon>
        <taxon>Chaetomiaceae</taxon>
        <taxon>Chaetomium</taxon>
    </lineage>
</organism>
<dbReference type="PANTHER" id="PTHR44329:SF289">
    <property type="entry name" value="SERINE_THREONINE-PROTEIN KINASE VIK"/>
    <property type="match status" value="1"/>
</dbReference>
<reference evidence="2" key="1">
    <citation type="journal article" date="2023" name="Mol. Phylogenet. Evol.">
        <title>Genome-scale phylogeny and comparative genomics of the fungal order Sordariales.</title>
        <authorList>
            <person name="Hensen N."/>
            <person name="Bonometti L."/>
            <person name="Westerberg I."/>
            <person name="Brannstrom I.O."/>
            <person name="Guillou S."/>
            <person name="Cros-Aarteil S."/>
            <person name="Calhoun S."/>
            <person name="Haridas S."/>
            <person name="Kuo A."/>
            <person name="Mondo S."/>
            <person name="Pangilinan J."/>
            <person name="Riley R."/>
            <person name="LaButti K."/>
            <person name="Andreopoulos B."/>
            <person name="Lipzen A."/>
            <person name="Chen C."/>
            <person name="Yan M."/>
            <person name="Daum C."/>
            <person name="Ng V."/>
            <person name="Clum A."/>
            <person name="Steindorff A."/>
            <person name="Ohm R.A."/>
            <person name="Martin F."/>
            <person name="Silar P."/>
            <person name="Natvig D.O."/>
            <person name="Lalanne C."/>
            <person name="Gautier V."/>
            <person name="Ament-Velasquez S.L."/>
            <person name="Kruys A."/>
            <person name="Hutchinson M.I."/>
            <person name="Powell A.J."/>
            <person name="Barry K."/>
            <person name="Miller A.N."/>
            <person name="Grigoriev I.V."/>
            <person name="Debuchy R."/>
            <person name="Gladieux P."/>
            <person name="Hiltunen Thoren M."/>
            <person name="Johannesson H."/>
        </authorList>
    </citation>
    <scope>NUCLEOTIDE SEQUENCE</scope>
    <source>
        <strain evidence="2">CBS 168.71</strain>
    </source>
</reference>
<evidence type="ECO:0000259" key="1">
    <source>
        <dbReference type="PROSITE" id="PS50011"/>
    </source>
</evidence>
<protein>
    <recommendedName>
        <fullName evidence="1">Protein kinase domain-containing protein</fullName>
    </recommendedName>
</protein>
<keyword evidence="3" id="KW-1185">Reference proteome</keyword>
<dbReference type="RefSeq" id="XP_062657072.1">
    <property type="nucleotide sequence ID" value="XM_062808180.1"/>
</dbReference>
<dbReference type="GO" id="GO:0004674">
    <property type="term" value="F:protein serine/threonine kinase activity"/>
    <property type="evidence" value="ECO:0007669"/>
    <property type="project" value="TreeGrafter"/>
</dbReference>
<feature type="domain" description="Protein kinase" evidence="1">
    <location>
        <begin position="53"/>
        <end position="371"/>
    </location>
</feature>
<accession>A0AAE0HBK9</accession>
<dbReference type="InterPro" id="IPR051681">
    <property type="entry name" value="Ser/Thr_Kinases-Pseudokinases"/>
</dbReference>
<evidence type="ECO:0000313" key="3">
    <source>
        <dbReference type="Proteomes" id="UP001278766"/>
    </source>
</evidence>
<reference evidence="2" key="2">
    <citation type="submission" date="2023-06" db="EMBL/GenBank/DDBJ databases">
        <authorList>
            <consortium name="Lawrence Berkeley National Laboratory"/>
            <person name="Haridas S."/>
            <person name="Hensen N."/>
            <person name="Bonometti L."/>
            <person name="Westerberg I."/>
            <person name="Brannstrom I.O."/>
            <person name="Guillou S."/>
            <person name="Cros-Aarteil S."/>
            <person name="Calhoun S."/>
            <person name="Kuo A."/>
            <person name="Mondo S."/>
            <person name="Pangilinan J."/>
            <person name="Riley R."/>
            <person name="Labutti K."/>
            <person name="Andreopoulos B."/>
            <person name="Lipzen A."/>
            <person name="Chen C."/>
            <person name="Yanf M."/>
            <person name="Daum C."/>
            <person name="Ng V."/>
            <person name="Clum A."/>
            <person name="Steindorff A."/>
            <person name="Ohm R."/>
            <person name="Martin F."/>
            <person name="Silar P."/>
            <person name="Natvig D."/>
            <person name="Lalanne C."/>
            <person name="Gautier V."/>
            <person name="Ament-Velasquez S.L."/>
            <person name="Kruys A."/>
            <person name="Hutchinson M.I."/>
            <person name="Powell A.J."/>
            <person name="Barry K."/>
            <person name="Miller A.N."/>
            <person name="Grigoriev I.V."/>
            <person name="Debuchy R."/>
            <person name="Gladieux P."/>
            <person name="Thoren M.H."/>
            <person name="Johannesson H."/>
        </authorList>
    </citation>
    <scope>NUCLEOTIDE SEQUENCE</scope>
    <source>
        <strain evidence="2">CBS 168.71</strain>
    </source>
</reference>
<name>A0AAE0HBK9_9PEZI</name>
<dbReference type="SUPFAM" id="SSF56112">
    <property type="entry name" value="Protein kinase-like (PK-like)"/>
    <property type="match status" value="1"/>
</dbReference>
<proteinExistence type="predicted"/>
<gene>
    <name evidence="2" type="ORF">B0H64DRAFT_477075</name>
</gene>